<dbReference type="PANTHER" id="PTHR30419:SF8">
    <property type="entry name" value="NITROGEN ASSIMILATION TRANSCRIPTIONAL ACTIVATOR-RELATED"/>
    <property type="match status" value="1"/>
</dbReference>
<evidence type="ECO:0000313" key="8">
    <source>
        <dbReference type="Proteomes" id="UP000077961"/>
    </source>
</evidence>
<dbReference type="Pfam" id="PF00126">
    <property type="entry name" value="HTH_1"/>
    <property type="match status" value="1"/>
</dbReference>
<gene>
    <name evidence="6" type="ORF">A6V36_21085</name>
    <name evidence="7" type="ORF">A6V37_22375</name>
</gene>
<evidence type="ECO:0000256" key="4">
    <source>
        <dbReference type="ARBA" id="ARBA00023163"/>
    </source>
</evidence>
<evidence type="ECO:0000313" key="7">
    <source>
        <dbReference type="EMBL" id="OAJ62573.1"/>
    </source>
</evidence>
<name>A0A1A9NA50_9BURK</name>
<dbReference type="PRINTS" id="PR00039">
    <property type="entry name" value="HTHLYSR"/>
</dbReference>
<dbReference type="Proteomes" id="UP000077961">
    <property type="component" value="Unassembled WGS sequence"/>
</dbReference>
<accession>A0A1A9NA50</accession>
<comment type="similarity">
    <text evidence="1">Belongs to the LysR transcriptional regulatory family.</text>
</comment>
<evidence type="ECO:0000256" key="1">
    <source>
        <dbReference type="ARBA" id="ARBA00009437"/>
    </source>
</evidence>
<dbReference type="OrthoDB" id="5914299at2"/>
<keyword evidence="8" id="KW-1185">Reference proteome</keyword>
<feature type="domain" description="HTH lysR-type" evidence="5">
    <location>
        <begin position="16"/>
        <end position="73"/>
    </location>
</feature>
<dbReference type="EMBL" id="LXKA01000165">
    <property type="protein sequence ID" value="OAJ62573.1"/>
    <property type="molecule type" value="Genomic_DNA"/>
</dbReference>
<dbReference type="PANTHER" id="PTHR30419">
    <property type="entry name" value="HTH-TYPE TRANSCRIPTIONAL REGULATOR YBHD"/>
    <property type="match status" value="1"/>
</dbReference>
<dbReference type="SUPFAM" id="SSF46785">
    <property type="entry name" value="Winged helix' DNA-binding domain"/>
    <property type="match status" value="1"/>
</dbReference>
<dbReference type="InterPro" id="IPR000847">
    <property type="entry name" value="LysR_HTH_N"/>
</dbReference>
<reference evidence="8 9" key="1">
    <citation type="submission" date="2016-04" db="EMBL/GenBank/DDBJ databases">
        <title>Reclassification of Paraburkholderia panaciterrae (Farh et al. 2015) Dobritsa &amp; Samadpour 2016 as a later homotypic synonym of Paraburkholderia ginsengiterrae (Farh et al. 2015) Dobritsa &amp; Samadpour 2016.</title>
        <authorList>
            <person name="Dobritsa A.P."/>
            <person name="Kutumbaka K."/>
            <person name="Samadpour M."/>
        </authorList>
    </citation>
    <scope>NUCLEOTIDE SEQUENCE [LARGE SCALE GENOMIC DNA]</scope>
    <source>
        <strain evidence="7 9">DCY85</strain>
        <strain evidence="6 8">DCY85-1</strain>
    </source>
</reference>
<evidence type="ECO:0000313" key="6">
    <source>
        <dbReference type="EMBL" id="OAJ62446.1"/>
    </source>
</evidence>
<keyword evidence="2" id="KW-0805">Transcription regulation</keyword>
<sequence>MIRTPSVWMDRIGKRMKLRDLYILSAVVRWGSMAKAASHLGMSQPAVSEAIASLEAALGVRLLNRHAQGVESTIYADALLKRGQVVFDELMQGINDIEFLTNPEVGEVRIACAEFLSADLLPRAISLFSQQYPHVVFSVVQQDTTTLDHRELHERVVDLVLARMPVNFVDDDLNVEVLFEDPHCIVAGTSSPWASRHNIALTEIAGEPWIIPPSSIIEKFVQAEFEKRDIKLNVVVNAASILLRNQLLSTGRYISVLPFSLLSGNAKQWSITALEVDDVHLTPPPISLITLKRRALSPVVERFVEHLRAITKSMGPPATHSTSGASRR</sequence>
<dbReference type="InterPro" id="IPR036388">
    <property type="entry name" value="WH-like_DNA-bd_sf"/>
</dbReference>
<comment type="caution">
    <text evidence="7">The sequence shown here is derived from an EMBL/GenBank/DDBJ whole genome shotgun (WGS) entry which is preliminary data.</text>
</comment>
<evidence type="ECO:0000313" key="9">
    <source>
        <dbReference type="Proteomes" id="UP000078116"/>
    </source>
</evidence>
<dbReference type="GO" id="GO:0003700">
    <property type="term" value="F:DNA-binding transcription factor activity"/>
    <property type="evidence" value="ECO:0007669"/>
    <property type="project" value="InterPro"/>
</dbReference>
<dbReference type="STRING" id="1462993.A6V36_21085"/>
<protein>
    <recommendedName>
        <fullName evidence="5">HTH lysR-type domain-containing protein</fullName>
    </recommendedName>
</protein>
<dbReference type="Proteomes" id="UP000078116">
    <property type="component" value="Unassembled WGS sequence"/>
</dbReference>
<keyword evidence="4" id="KW-0804">Transcription</keyword>
<dbReference type="EMBL" id="LXJZ01000051">
    <property type="protein sequence ID" value="OAJ62446.1"/>
    <property type="molecule type" value="Genomic_DNA"/>
</dbReference>
<dbReference type="InterPro" id="IPR050950">
    <property type="entry name" value="HTH-type_LysR_regulators"/>
</dbReference>
<dbReference type="Gene3D" id="3.40.190.290">
    <property type="match status" value="1"/>
</dbReference>
<dbReference type="CDD" id="cd05466">
    <property type="entry name" value="PBP2_LTTR_substrate"/>
    <property type="match status" value="1"/>
</dbReference>
<evidence type="ECO:0000256" key="3">
    <source>
        <dbReference type="ARBA" id="ARBA00023125"/>
    </source>
</evidence>
<dbReference type="InterPro" id="IPR036390">
    <property type="entry name" value="WH_DNA-bd_sf"/>
</dbReference>
<dbReference type="PROSITE" id="PS50931">
    <property type="entry name" value="HTH_LYSR"/>
    <property type="match status" value="1"/>
</dbReference>
<dbReference type="Pfam" id="PF03466">
    <property type="entry name" value="LysR_substrate"/>
    <property type="match status" value="1"/>
</dbReference>
<organism evidence="7 9">
    <name type="scientific">Paraburkholderia ginsengiterrae</name>
    <dbReference type="NCBI Taxonomy" id="1462993"/>
    <lineage>
        <taxon>Bacteria</taxon>
        <taxon>Pseudomonadati</taxon>
        <taxon>Pseudomonadota</taxon>
        <taxon>Betaproteobacteria</taxon>
        <taxon>Burkholderiales</taxon>
        <taxon>Burkholderiaceae</taxon>
        <taxon>Paraburkholderia</taxon>
    </lineage>
</organism>
<dbReference type="GO" id="GO:0005829">
    <property type="term" value="C:cytosol"/>
    <property type="evidence" value="ECO:0007669"/>
    <property type="project" value="TreeGrafter"/>
</dbReference>
<evidence type="ECO:0000256" key="2">
    <source>
        <dbReference type="ARBA" id="ARBA00023015"/>
    </source>
</evidence>
<dbReference type="InterPro" id="IPR005119">
    <property type="entry name" value="LysR_subst-bd"/>
</dbReference>
<proteinExistence type="inferred from homology"/>
<dbReference type="Gene3D" id="1.10.10.10">
    <property type="entry name" value="Winged helix-like DNA-binding domain superfamily/Winged helix DNA-binding domain"/>
    <property type="match status" value="1"/>
</dbReference>
<keyword evidence="3" id="KW-0238">DNA-binding</keyword>
<dbReference type="AlphaFoldDB" id="A0A1A9NA50"/>
<dbReference type="GO" id="GO:0003677">
    <property type="term" value="F:DNA binding"/>
    <property type="evidence" value="ECO:0007669"/>
    <property type="project" value="UniProtKB-KW"/>
</dbReference>
<evidence type="ECO:0000259" key="5">
    <source>
        <dbReference type="PROSITE" id="PS50931"/>
    </source>
</evidence>
<dbReference type="SUPFAM" id="SSF53850">
    <property type="entry name" value="Periplasmic binding protein-like II"/>
    <property type="match status" value="1"/>
</dbReference>